<protein>
    <submittedName>
        <fullName evidence="3">Uncharacterized protein</fullName>
    </submittedName>
</protein>
<feature type="region of interest" description="Disordered" evidence="1">
    <location>
        <begin position="1"/>
        <end position="23"/>
    </location>
</feature>
<evidence type="ECO:0000313" key="4">
    <source>
        <dbReference type="Proteomes" id="UP000294395"/>
    </source>
</evidence>
<accession>A0A4P7B3Q5</accession>
<gene>
    <name evidence="3" type="ORF">AHTJR_05940</name>
</gene>
<dbReference type="EMBL" id="CP038009">
    <property type="protein sequence ID" value="QBQ15831.1"/>
    <property type="molecule type" value="Genomic_DNA"/>
</dbReference>
<dbReference type="RefSeq" id="WP_134251892.1">
    <property type="nucleotide sequence ID" value="NZ_CP038009.1"/>
</dbReference>
<feature type="compositionally biased region" description="Polar residues" evidence="1">
    <location>
        <begin position="1"/>
        <end position="13"/>
    </location>
</feature>
<dbReference type="Proteomes" id="UP000294395">
    <property type="component" value="Chromosome"/>
</dbReference>
<keyword evidence="2" id="KW-0472">Membrane</keyword>
<evidence type="ECO:0000313" key="3">
    <source>
        <dbReference type="EMBL" id="QBQ15831.1"/>
    </source>
</evidence>
<reference evidence="3 4" key="1">
    <citation type="submission" date="2019-03" db="EMBL/GenBank/DDBJ databases">
        <title>Complete genome sequence of two outbreak-associated Acinetobacter haemolyticus strains.</title>
        <authorList>
            <person name="Bai L."/>
            <person name="Zhang S.-C."/>
            <person name="Deng Y."/>
            <person name="Song C.-C."/>
            <person name="Kang G.-B."/>
            <person name="Dong Y."/>
            <person name="Wang Y."/>
            <person name="Gao F."/>
            <person name="Huang H."/>
        </authorList>
    </citation>
    <scope>NUCLEOTIDE SEQUENCE [LARGE SCALE GENOMIC DNA]</scope>
    <source>
        <strain evidence="3 4">TJR01</strain>
    </source>
</reference>
<sequence length="119" mass="13878">MVTTARLNHTSSFGGSGDERNPKEKFIDYCESKYFASSHYSYYSRKLPKRELTEIELVEKQKCEDAINKKFTTEDYFSIGLILIPFLFFSICNMKGYLSVKKIERETGKKADMSIEMVR</sequence>
<keyword evidence="2" id="KW-1133">Transmembrane helix</keyword>
<proteinExistence type="predicted"/>
<feature type="transmembrane region" description="Helical" evidence="2">
    <location>
        <begin position="76"/>
        <end position="100"/>
    </location>
</feature>
<name>A0A4P7B3Q5_ACIHA</name>
<evidence type="ECO:0000256" key="1">
    <source>
        <dbReference type="SAM" id="MobiDB-lite"/>
    </source>
</evidence>
<keyword evidence="2" id="KW-0812">Transmembrane</keyword>
<evidence type="ECO:0000256" key="2">
    <source>
        <dbReference type="SAM" id="Phobius"/>
    </source>
</evidence>
<dbReference type="AlphaFoldDB" id="A0A4P7B3Q5"/>
<organism evidence="3 4">
    <name type="scientific">Acinetobacter haemolyticus</name>
    <dbReference type="NCBI Taxonomy" id="29430"/>
    <lineage>
        <taxon>Bacteria</taxon>
        <taxon>Pseudomonadati</taxon>
        <taxon>Pseudomonadota</taxon>
        <taxon>Gammaproteobacteria</taxon>
        <taxon>Moraxellales</taxon>
        <taxon>Moraxellaceae</taxon>
        <taxon>Acinetobacter</taxon>
    </lineage>
</organism>